<dbReference type="InterPro" id="IPR015915">
    <property type="entry name" value="Kelch-typ_b-propeller"/>
</dbReference>
<comment type="caution">
    <text evidence="1">The sequence shown here is derived from an EMBL/GenBank/DDBJ whole genome shotgun (WGS) entry which is preliminary data.</text>
</comment>
<dbReference type="Gene3D" id="2.120.10.80">
    <property type="entry name" value="Kelch-type beta propeller"/>
    <property type="match status" value="1"/>
</dbReference>
<organism evidence="1 2">
    <name type="scientific">Desmophyllum pertusum</name>
    <dbReference type="NCBI Taxonomy" id="174260"/>
    <lineage>
        <taxon>Eukaryota</taxon>
        <taxon>Metazoa</taxon>
        <taxon>Cnidaria</taxon>
        <taxon>Anthozoa</taxon>
        <taxon>Hexacorallia</taxon>
        <taxon>Scleractinia</taxon>
        <taxon>Caryophylliina</taxon>
        <taxon>Caryophylliidae</taxon>
        <taxon>Desmophyllum</taxon>
    </lineage>
</organism>
<gene>
    <name evidence="1" type="ORF">OS493_021146</name>
</gene>
<dbReference type="Proteomes" id="UP001163046">
    <property type="component" value="Unassembled WGS sequence"/>
</dbReference>
<accession>A0A9W9ZMQ8</accession>
<reference evidence="1" key="1">
    <citation type="submission" date="2023-01" db="EMBL/GenBank/DDBJ databases">
        <title>Genome assembly of the deep-sea coral Lophelia pertusa.</title>
        <authorList>
            <person name="Herrera S."/>
            <person name="Cordes E."/>
        </authorList>
    </citation>
    <scope>NUCLEOTIDE SEQUENCE</scope>
    <source>
        <strain evidence="1">USNM1676648</strain>
        <tissue evidence="1">Polyp</tissue>
    </source>
</reference>
<proteinExistence type="predicted"/>
<dbReference type="OrthoDB" id="6678352at2759"/>
<dbReference type="EMBL" id="MU825886">
    <property type="protein sequence ID" value="KAJ7384517.1"/>
    <property type="molecule type" value="Genomic_DNA"/>
</dbReference>
<dbReference type="AlphaFoldDB" id="A0A9W9ZMQ8"/>
<keyword evidence="2" id="KW-1185">Reference proteome</keyword>
<sequence length="176" mass="20518">MPTILFIIVKQQYFVQRCMSFMEVNFISNRSWCMQKATLHCFDPVKNEWQVKATTCHPHFGSSLIVVNSRLYVAGGYVSIDTNCIVTQPLWKCMMRKKTLGLLLNKKHIPQTVLVRWKIEGRVYFIINKFPTDSGIRIPPEEPYPVHLGEWENISQIDKNAALCYLPVKREILKTE</sequence>
<dbReference type="SUPFAM" id="SSF117281">
    <property type="entry name" value="Kelch motif"/>
    <property type="match status" value="1"/>
</dbReference>
<protein>
    <submittedName>
        <fullName evidence="1">Uncharacterized protein</fullName>
    </submittedName>
</protein>
<evidence type="ECO:0000313" key="1">
    <source>
        <dbReference type="EMBL" id="KAJ7384517.1"/>
    </source>
</evidence>
<name>A0A9W9ZMQ8_9CNID</name>
<evidence type="ECO:0000313" key="2">
    <source>
        <dbReference type="Proteomes" id="UP001163046"/>
    </source>
</evidence>